<evidence type="ECO:0000256" key="1">
    <source>
        <dbReference type="ARBA" id="ARBA00006484"/>
    </source>
</evidence>
<dbReference type="EMBL" id="SMAI01000007">
    <property type="protein sequence ID" value="TCT04227.1"/>
    <property type="molecule type" value="Genomic_DNA"/>
</dbReference>
<evidence type="ECO:0000313" key="3">
    <source>
        <dbReference type="Proteomes" id="UP000294664"/>
    </source>
</evidence>
<comment type="similarity">
    <text evidence="1">Belongs to the short-chain dehydrogenases/reductases (SDR) family.</text>
</comment>
<accession>A0A4R3LZM1</accession>
<reference evidence="2 3" key="1">
    <citation type="submission" date="2019-03" db="EMBL/GenBank/DDBJ databases">
        <title>Genomic Encyclopedia of Type Strains, Phase IV (KMG-IV): sequencing the most valuable type-strain genomes for metagenomic binning, comparative biology and taxonomic classification.</title>
        <authorList>
            <person name="Goeker M."/>
        </authorList>
    </citation>
    <scope>NUCLEOTIDE SEQUENCE [LARGE SCALE GENOMIC DNA]</scope>
    <source>
        <strain evidence="2 3">DSM 9035</strain>
    </source>
</reference>
<dbReference type="AlphaFoldDB" id="A0A4R3LZM1"/>
<dbReference type="OrthoDB" id="9804774at2"/>
<dbReference type="InterPro" id="IPR050259">
    <property type="entry name" value="SDR"/>
</dbReference>
<comment type="caution">
    <text evidence="2">The sequence shown here is derived from an EMBL/GenBank/DDBJ whole genome shotgun (WGS) entry which is preliminary data.</text>
</comment>
<evidence type="ECO:0000313" key="2">
    <source>
        <dbReference type="EMBL" id="TCT04227.1"/>
    </source>
</evidence>
<gene>
    <name evidence="2" type="ORF">EDC64_10743</name>
</gene>
<dbReference type="PANTHER" id="PTHR42879:SF6">
    <property type="entry name" value="NADPH-DEPENDENT REDUCTASE BACG"/>
    <property type="match status" value="1"/>
</dbReference>
<sequence>MDLGLSGKAAVITGGSRGLGAAIAGVLAREGMNLVLMARDGAALATTAATLAQAHGVAVTPVSADLSAADAVARAADAAVSALGGVDVLVNSAGATKRGNFFSLTEADWESGYDLKFFSAVRMSRALWPSLKARQGAIVNIVGIGGRMPAADFTIGGSVNAALLNFTKALAEVGTQDGVRVNAVNPGFFRTDRLAHSLRSLREQTGCSAEEAEATLLARLGVRRFGEAREVGDLIAFMISRHADYLNGAAIELDGGTRRGI</sequence>
<dbReference type="PANTHER" id="PTHR42879">
    <property type="entry name" value="3-OXOACYL-(ACYL-CARRIER-PROTEIN) REDUCTASE"/>
    <property type="match status" value="1"/>
</dbReference>
<name>A0A4R3LZM1_9HYPH</name>
<dbReference type="Gene3D" id="3.40.50.720">
    <property type="entry name" value="NAD(P)-binding Rossmann-like Domain"/>
    <property type="match status" value="1"/>
</dbReference>
<proteinExistence type="inferred from homology"/>
<dbReference type="PRINTS" id="PR00081">
    <property type="entry name" value="GDHRDH"/>
</dbReference>
<dbReference type="InterPro" id="IPR036291">
    <property type="entry name" value="NAD(P)-bd_dom_sf"/>
</dbReference>
<dbReference type="Proteomes" id="UP000294664">
    <property type="component" value="Unassembled WGS sequence"/>
</dbReference>
<dbReference type="SUPFAM" id="SSF51735">
    <property type="entry name" value="NAD(P)-binding Rossmann-fold domains"/>
    <property type="match status" value="1"/>
</dbReference>
<protein>
    <submittedName>
        <fullName evidence="2">Short-subunit dehydrogenase</fullName>
    </submittedName>
</protein>
<dbReference type="PRINTS" id="PR00080">
    <property type="entry name" value="SDRFAMILY"/>
</dbReference>
<dbReference type="RefSeq" id="WP_132031707.1">
    <property type="nucleotide sequence ID" value="NZ_SMAI01000007.1"/>
</dbReference>
<dbReference type="Pfam" id="PF13561">
    <property type="entry name" value="adh_short_C2"/>
    <property type="match status" value="1"/>
</dbReference>
<keyword evidence="3" id="KW-1185">Reference proteome</keyword>
<organism evidence="2 3">
    <name type="scientific">Aquabacter spiritensis</name>
    <dbReference type="NCBI Taxonomy" id="933073"/>
    <lineage>
        <taxon>Bacteria</taxon>
        <taxon>Pseudomonadati</taxon>
        <taxon>Pseudomonadota</taxon>
        <taxon>Alphaproteobacteria</taxon>
        <taxon>Hyphomicrobiales</taxon>
        <taxon>Xanthobacteraceae</taxon>
        <taxon>Aquabacter</taxon>
    </lineage>
</organism>
<dbReference type="InterPro" id="IPR002347">
    <property type="entry name" value="SDR_fam"/>
</dbReference>